<dbReference type="GO" id="GO:0005737">
    <property type="term" value="C:cytoplasm"/>
    <property type="evidence" value="ECO:0007669"/>
    <property type="project" value="TreeGrafter"/>
</dbReference>
<dbReference type="Proteomes" id="UP000587760">
    <property type="component" value="Unassembled WGS sequence"/>
</dbReference>
<dbReference type="InterPro" id="IPR010140">
    <property type="entry name" value="Histidinol_P_phosphatase_HisJ"/>
</dbReference>
<keyword evidence="4 8" id="KW-0028">Amino-acid biosynthesis</keyword>
<comment type="pathway">
    <text evidence="1 8">Amino-acid biosynthesis; L-histidine biosynthesis; L-histidine from 5-phospho-alpha-D-ribose 1-diphosphate: step 8/9.</text>
</comment>
<comment type="caution">
    <text evidence="10">The sequence shown here is derived from an EMBL/GenBank/DDBJ whole genome shotgun (WGS) entry which is preliminary data.</text>
</comment>
<evidence type="ECO:0000256" key="8">
    <source>
        <dbReference type="RuleBase" id="RU366003"/>
    </source>
</evidence>
<dbReference type="PANTHER" id="PTHR21039:SF0">
    <property type="entry name" value="HISTIDINOL-PHOSPHATASE"/>
    <property type="match status" value="1"/>
</dbReference>
<sequence length="282" mass="32090">MIQSNFHTHCDYCDGSGKPEDVVEEALARNFDILGFSSHAPIASEPEWTISEADLPVYLKHIDELKAEYAGKLEIWKGLEIDYIEGVSGPSSEKFLKLNLDYAIGSVHMIKSLEIHKFLAVDGPEAHLIELIEDVYGGSMERVSDKYYSLICEMAEKGGFDILGHLDLIKKRNRDNRYFNEDEPWYRKQVLNTLDYLKERDIVVEVNTGGISRGATDSVYPSPWIIREASVRKIPLMLNADSHVPEHIDFYFNEALQIISECGYKELHTLQGSGWTSFPIEI</sequence>
<dbReference type="GO" id="GO:0000105">
    <property type="term" value="P:L-histidine biosynthetic process"/>
    <property type="evidence" value="ECO:0007669"/>
    <property type="project" value="UniProtKB-UniRule"/>
</dbReference>
<dbReference type="Gene3D" id="3.20.20.140">
    <property type="entry name" value="Metal-dependent hydrolases"/>
    <property type="match status" value="1"/>
</dbReference>
<evidence type="ECO:0000256" key="2">
    <source>
        <dbReference type="ARBA" id="ARBA00009152"/>
    </source>
</evidence>
<gene>
    <name evidence="10" type="ORF">HNR50_004253</name>
</gene>
<feature type="domain" description="PHP" evidence="9">
    <location>
        <begin position="6"/>
        <end position="208"/>
    </location>
</feature>
<keyword evidence="6 8" id="KW-0368">Histidine biosynthesis</keyword>
<dbReference type="NCBIfam" id="TIGR01856">
    <property type="entry name" value="hisJ_fam"/>
    <property type="match status" value="1"/>
</dbReference>
<evidence type="ECO:0000256" key="3">
    <source>
        <dbReference type="ARBA" id="ARBA00013085"/>
    </source>
</evidence>
<dbReference type="Pfam" id="PF02811">
    <property type="entry name" value="PHP"/>
    <property type="match status" value="1"/>
</dbReference>
<dbReference type="InterPro" id="IPR004013">
    <property type="entry name" value="PHP_dom"/>
</dbReference>
<dbReference type="GO" id="GO:0004401">
    <property type="term" value="F:histidinol-phosphatase activity"/>
    <property type="evidence" value="ECO:0007669"/>
    <property type="project" value="UniProtKB-UniRule"/>
</dbReference>
<evidence type="ECO:0000313" key="10">
    <source>
        <dbReference type="EMBL" id="MBB6482553.1"/>
    </source>
</evidence>
<accession>A0A841REY5</accession>
<protein>
    <recommendedName>
        <fullName evidence="3 8">Histidinol-phosphatase</fullName>
        <shortName evidence="8">HolPase</shortName>
        <ecNumber evidence="3 8">3.1.3.15</ecNumber>
    </recommendedName>
</protein>
<evidence type="ECO:0000256" key="1">
    <source>
        <dbReference type="ARBA" id="ARBA00004970"/>
    </source>
</evidence>
<keyword evidence="11" id="KW-1185">Reference proteome</keyword>
<dbReference type="SUPFAM" id="SSF89550">
    <property type="entry name" value="PHP domain-like"/>
    <property type="match status" value="1"/>
</dbReference>
<dbReference type="UniPathway" id="UPA00031">
    <property type="reaction ID" value="UER00013"/>
</dbReference>
<evidence type="ECO:0000256" key="6">
    <source>
        <dbReference type="ARBA" id="ARBA00023102"/>
    </source>
</evidence>
<dbReference type="RefSeq" id="WP_184748789.1">
    <property type="nucleotide sequence ID" value="NZ_JACHGJ010000013.1"/>
</dbReference>
<proteinExistence type="inferred from homology"/>
<keyword evidence="5 8" id="KW-0378">Hydrolase</keyword>
<dbReference type="CDD" id="cd12110">
    <property type="entry name" value="PHP_HisPPase_Hisj_like"/>
    <property type="match status" value="1"/>
</dbReference>
<reference evidence="10 11" key="1">
    <citation type="submission" date="2020-08" db="EMBL/GenBank/DDBJ databases">
        <title>Genomic Encyclopedia of Type Strains, Phase IV (KMG-IV): sequencing the most valuable type-strain genomes for metagenomic binning, comparative biology and taxonomic classification.</title>
        <authorList>
            <person name="Goeker M."/>
        </authorList>
    </citation>
    <scope>NUCLEOTIDE SEQUENCE [LARGE SCALE GENOMIC DNA]</scope>
    <source>
        <strain evidence="10 11">DSM 2461</strain>
    </source>
</reference>
<dbReference type="AlphaFoldDB" id="A0A841REY5"/>
<organism evidence="10 11">
    <name type="scientific">Spirochaeta isovalerica</name>
    <dbReference type="NCBI Taxonomy" id="150"/>
    <lineage>
        <taxon>Bacteria</taxon>
        <taxon>Pseudomonadati</taxon>
        <taxon>Spirochaetota</taxon>
        <taxon>Spirochaetia</taxon>
        <taxon>Spirochaetales</taxon>
        <taxon>Spirochaetaceae</taxon>
        <taxon>Spirochaeta</taxon>
    </lineage>
</organism>
<evidence type="ECO:0000259" key="9">
    <source>
        <dbReference type="Pfam" id="PF02811"/>
    </source>
</evidence>
<name>A0A841REY5_9SPIO</name>
<comment type="catalytic activity">
    <reaction evidence="7 8">
        <text>L-histidinol phosphate + H2O = L-histidinol + phosphate</text>
        <dbReference type="Rhea" id="RHEA:14465"/>
        <dbReference type="ChEBI" id="CHEBI:15377"/>
        <dbReference type="ChEBI" id="CHEBI:43474"/>
        <dbReference type="ChEBI" id="CHEBI:57699"/>
        <dbReference type="ChEBI" id="CHEBI:57980"/>
        <dbReference type="EC" id="3.1.3.15"/>
    </reaction>
</comment>
<comment type="similarity">
    <text evidence="2 8">Belongs to the PHP hydrolase family. HisK subfamily.</text>
</comment>
<evidence type="ECO:0000256" key="4">
    <source>
        <dbReference type="ARBA" id="ARBA00022605"/>
    </source>
</evidence>
<dbReference type="InterPro" id="IPR016195">
    <property type="entry name" value="Pol/histidinol_Pase-like"/>
</dbReference>
<dbReference type="EMBL" id="JACHGJ010000013">
    <property type="protein sequence ID" value="MBB6482553.1"/>
    <property type="molecule type" value="Genomic_DNA"/>
</dbReference>
<dbReference type="PANTHER" id="PTHR21039">
    <property type="entry name" value="HISTIDINOL PHOSPHATASE-RELATED"/>
    <property type="match status" value="1"/>
</dbReference>
<evidence type="ECO:0000256" key="5">
    <source>
        <dbReference type="ARBA" id="ARBA00022801"/>
    </source>
</evidence>
<dbReference type="EC" id="3.1.3.15" evidence="3 8"/>
<evidence type="ECO:0000256" key="7">
    <source>
        <dbReference type="ARBA" id="ARBA00049158"/>
    </source>
</evidence>
<evidence type="ECO:0000313" key="11">
    <source>
        <dbReference type="Proteomes" id="UP000587760"/>
    </source>
</evidence>